<protein>
    <submittedName>
        <fullName evidence="2">Uncharacterized protein</fullName>
    </submittedName>
</protein>
<accession>A0A4Y2S6B7</accession>
<keyword evidence="1" id="KW-0472">Membrane</keyword>
<dbReference type="EMBL" id="BGPR01019725">
    <property type="protein sequence ID" value="GBN82760.1"/>
    <property type="molecule type" value="Genomic_DNA"/>
</dbReference>
<evidence type="ECO:0000313" key="3">
    <source>
        <dbReference type="Proteomes" id="UP000499080"/>
    </source>
</evidence>
<proteinExistence type="predicted"/>
<comment type="caution">
    <text evidence="2">The sequence shown here is derived from an EMBL/GenBank/DDBJ whole genome shotgun (WGS) entry which is preliminary data.</text>
</comment>
<organism evidence="2 3">
    <name type="scientific">Araneus ventricosus</name>
    <name type="common">Orbweaver spider</name>
    <name type="synonym">Epeira ventricosa</name>
    <dbReference type="NCBI Taxonomy" id="182803"/>
    <lineage>
        <taxon>Eukaryota</taxon>
        <taxon>Metazoa</taxon>
        <taxon>Ecdysozoa</taxon>
        <taxon>Arthropoda</taxon>
        <taxon>Chelicerata</taxon>
        <taxon>Arachnida</taxon>
        <taxon>Araneae</taxon>
        <taxon>Araneomorphae</taxon>
        <taxon>Entelegynae</taxon>
        <taxon>Araneoidea</taxon>
        <taxon>Araneidae</taxon>
        <taxon>Araneus</taxon>
    </lineage>
</organism>
<name>A0A4Y2S6B7_ARAVE</name>
<evidence type="ECO:0000256" key="1">
    <source>
        <dbReference type="SAM" id="Phobius"/>
    </source>
</evidence>
<evidence type="ECO:0000313" key="2">
    <source>
        <dbReference type="EMBL" id="GBN82760.1"/>
    </source>
</evidence>
<dbReference type="AlphaFoldDB" id="A0A4Y2S6B7"/>
<keyword evidence="3" id="KW-1185">Reference proteome</keyword>
<keyword evidence="1" id="KW-0812">Transmembrane</keyword>
<reference evidence="2 3" key="1">
    <citation type="journal article" date="2019" name="Sci. Rep.">
        <title>Orb-weaving spider Araneus ventricosus genome elucidates the spidroin gene catalogue.</title>
        <authorList>
            <person name="Kono N."/>
            <person name="Nakamura H."/>
            <person name="Ohtoshi R."/>
            <person name="Moran D.A.P."/>
            <person name="Shinohara A."/>
            <person name="Yoshida Y."/>
            <person name="Fujiwara M."/>
            <person name="Mori M."/>
            <person name="Tomita M."/>
            <person name="Arakawa K."/>
        </authorList>
    </citation>
    <scope>NUCLEOTIDE SEQUENCE [LARGE SCALE GENOMIC DNA]</scope>
</reference>
<sequence>MENFTKIIRSKYEMRASFGIISQNPTVEKLLLEEKIFVVSGWNLIFFRRRSILPVLGTALTYGLLFMGFEGDSLPVRQICRGCRLRKDDSGSLSIAESEMPSTRATVKRSKEKEQKQQRVSETEIILMTSFTLVKGYLLLKVLEISTRSNHICFTADLHGIPNILENSWKVSHPPDSY</sequence>
<gene>
    <name evidence="2" type="ORF">AVEN_160488_1</name>
</gene>
<keyword evidence="1" id="KW-1133">Transmembrane helix</keyword>
<dbReference type="Proteomes" id="UP000499080">
    <property type="component" value="Unassembled WGS sequence"/>
</dbReference>
<feature type="transmembrane region" description="Helical" evidence="1">
    <location>
        <begin position="52"/>
        <end position="69"/>
    </location>
</feature>